<dbReference type="SUPFAM" id="SSF53474">
    <property type="entry name" value="alpha/beta-Hydrolases"/>
    <property type="match status" value="1"/>
</dbReference>
<evidence type="ECO:0000256" key="1">
    <source>
        <dbReference type="ARBA" id="ARBA00022801"/>
    </source>
</evidence>
<keyword evidence="4" id="KW-1185">Reference proteome</keyword>
<organism evidence="3 4">
    <name type="scientific">Salinisphaera shabanensis E1L3A</name>
    <dbReference type="NCBI Taxonomy" id="1033802"/>
    <lineage>
        <taxon>Bacteria</taxon>
        <taxon>Pseudomonadati</taxon>
        <taxon>Pseudomonadota</taxon>
        <taxon>Gammaproteobacteria</taxon>
        <taxon>Salinisphaerales</taxon>
        <taxon>Salinisphaeraceae</taxon>
        <taxon>Salinisphaera</taxon>
    </lineage>
</organism>
<dbReference type="InterPro" id="IPR013094">
    <property type="entry name" value="AB_hydrolase_3"/>
</dbReference>
<comment type="caution">
    <text evidence="3">The sequence shown here is derived from an EMBL/GenBank/DDBJ whole genome shotgun (WGS) entry which is preliminary data.</text>
</comment>
<name>U2ES82_9GAMM</name>
<evidence type="ECO:0000313" key="4">
    <source>
        <dbReference type="Proteomes" id="UP000006242"/>
    </source>
</evidence>
<dbReference type="Pfam" id="PF07859">
    <property type="entry name" value="Abhydrolase_3"/>
    <property type="match status" value="1"/>
</dbReference>
<dbReference type="AlphaFoldDB" id="U2ES82"/>
<dbReference type="OrthoDB" id="5729797at2"/>
<gene>
    <name evidence="3" type="ORF">SSPSH_000189</name>
</gene>
<keyword evidence="1 3" id="KW-0378">Hydrolase</keyword>
<dbReference type="InterPro" id="IPR029058">
    <property type="entry name" value="AB_hydrolase_fold"/>
</dbReference>
<accession>U2ES82</accession>
<dbReference type="Gene3D" id="3.40.50.1820">
    <property type="entry name" value="alpha/beta hydrolase"/>
    <property type="match status" value="1"/>
</dbReference>
<dbReference type="GO" id="GO:0016787">
    <property type="term" value="F:hydrolase activity"/>
    <property type="evidence" value="ECO:0007669"/>
    <property type="project" value="UniProtKB-KW"/>
</dbReference>
<protein>
    <submittedName>
        <fullName evidence="3">Lipase protein</fullName>
        <ecNumber evidence="3">3.1.1.-</ecNumber>
    </submittedName>
</protein>
<dbReference type="EMBL" id="AFNV02000001">
    <property type="protein sequence ID" value="ERJ20847.1"/>
    <property type="molecule type" value="Genomic_DNA"/>
</dbReference>
<dbReference type="EC" id="3.1.1.-" evidence="3"/>
<feature type="domain" description="Alpha/beta hydrolase fold-3" evidence="2">
    <location>
        <begin position="82"/>
        <end position="286"/>
    </location>
</feature>
<dbReference type="PANTHER" id="PTHR48081:SF8">
    <property type="entry name" value="ALPHA_BETA HYDROLASE FOLD-3 DOMAIN-CONTAINING PROTEIN-RELATED"/>
    <property type="match status" value="1"/>
</dbReference>
<sequence>MLNAQLKAWLEQVNQQKLDLAANDVVADPAVVRSSLETMTAQFVSAGPSLPWVEDRTVDAQGKSVSVRLYDPAPERSKPVALFLHGGGHMAGSVAVYDPICRRIAEASGWLIVSVEYRLTPEHPYPQGLADCLHVARHVWPLLEAEHRLFTRRLALIGDSGGGALAATISASAQHDSLLNIDSQVLIYPSLDYTLDHASVRENGQGYLLEQARMAWYFDHYFQRYEDRHAASPLYMPITPNLPPTLVISAGYCPLRDEALAYVERLAASGVPHHHRHFADMIHAYLNLEALVPDACVQTYQEIGRFLSA</sequence>
<dbReference type="Proteomes" id="UP000006242">
    <property type="component" value="Unassembled WGS sequence"/>
</dbReference>
<proteinExistence type="predicted"/>
<dbReference type="RefSeq" id="WP_021031261.1">
    <property type="nucleotide sequence ID" value="NZ_AFNV02000001.1"/>
</dbReference>
<reference evidence="3 4" key="1">
    <citation type="journal article" date="2011" name="J. Bacteriol.">
        <title>Genome sequence of Salinisphaera shabanensis, a gammaproteobacterium from the harsh, variable environment of the brine-seawater interface of the Shaban Deep in the Red Sea.</title>
        <authorList>
            <person name="Antunes A."/>
            <person name="Alam I."/>
            <person name="Bajic V.B."/>
            <person name="Stingl U."/>
        </authorList>
    </citation>
    <scope>NUCLEOTIDE SEQUENCE [LARGE SCALE GENOMIC DNA]</scope>
    <source>
        <strain evidence="3 4">E1L3A</strain>
    </source>
</reference>
<evidence type="ECO:0000313" key="3">
    <source>
        <dbReference type="EMBL" id="ERJ20847.1"/>
    </source>
</evidence>
<dbReference type="PANTHER" id="PTHR48081">
    <property type="entry name" value="AB HYDROLASE SUPERFAMILY PROTEIN C4A8.06C"/>
    <property type="match status" value="1"/>
</dbReference>
<evidence type="ECO:0000259" key="2">
    <source>
        <dbReference type="Pfam" id="PF07859"/>
    </source>
</evidence>
<dbReference type="STRING" id="1033802.SSPSH_000189"/>
<dbReference type="InterPro" id="IPR050300">
    <property type="entry name" value="GDXG_lipolytic_enzyme"/>
</dbReference>
<reference evidence="3 4" key="2">
    <citation type="journal article" date="2013" name="PLoS ONE">
        <title>INDIGO - INtegrated Data Warehouse of MIcrobial GenOmes with Examples from the Red Sea Extremophiles.</title>
        <authorList>
            <person name="Alam I."/>
            <person name="Antunes A."/>
            <person name="Kamau A.A."/>
            <person name="Ba Alawi W."/>
            <person name="Kalkatawi M."/>
            <person name="Stingl U."/>
            <person name="Bajic V.B."/>
        </authorList>
    </citation>
    <scope>NUCLEOTIDE SEQUENCE [LARGE SCALE GENOMIC DNA]</scope>
    <source>
        <strain evidence="3 4">E1L3A</strain>
    </source>
</reference>
<dbReference type="eggNOG" id="COG0657">
    <property type="taxonomic scope" value="Bacteria"/>
</dbReference>